<feature type="domain" description="C2H2-type" evidence="12">
    <location>
        <begin position="201"/>
        <end position="228"/>
    </location>
</feature>
<reference evidence="14" key="1">
    <citation type="submission" date="2025-08" db="UniProtKB">
        <authorList>
            <consortium name="RefSeq"/>
        </authorList>
    </citation>
    <scope>IDENTIFICATION</scope>
</reference>
<evidence type="ECO:0000256" key="9">
    <source>
        <dbReference type="ARBA" id="ARBA00023242"/>
    </source>
</evidence>
<keyword evidence="9" id="KW-0539">Nucleus</keyword>
<feature type="domain" description="C2H2-type" evidence="12">
    <location>
        <begin position="173"/>
        <end position="200"/>
    </location>
</feature>
<dbReference type="FunFam" id="3.30.160.60:FF:000710">
    <property type="entry name" value="Zinc finger protein 768"/>
    <property type="match status" value="1"/>
</dbReference>
<keyword evidence="7" id="KW-0238">DNA-binding</keyword>
<evidence type="ECO:0000313" key="13">
    <source>
        <dbReference type="Proteomes" id="UP000192220"/>
    </source>
</evidence>
<evidence type="ECO:0000256" key="11">
    <source>
        <dbReference type="SAM" id="MobiDB-lite"/>
    </source>
</evidence>
<dbReference type="GO" id="GO:0006357">
    <property type="term" value="P:regulation of transcription by RNA polymerase II"/>
    <property type="evidence" value="ECO:0007669"/>
    <property type="project" value="TreeGrafter"/>
</dbReference>
<keyword evidence="13" id="KW-1185">Reference proteome</keyword>
<feature type="domain" description="C2H2-type" evidence="12">
    <location>
        <begin position="145"/>
        <end position="172"/>
    </location>
</feature>
<dbReference type="FunFam" id="3.30.160.60:FF:002204">
    <property type="entry name" value="Zinc finger protein 790"/>
    <property type="match status" value="1"/>
</dbReference>
<evidence type="ECO:0000259" key="12">
    <source>
        <dbReference type="PROSITE" id="PS50157"/>
    </source>
</evidence>
<dbReference type="SMART" id="SM00355">
    <property type="entry name" value="ZnF_C2H2"/>
    <property type="match status" value="7"/>
</dbReference>
<feature type="domain" description="C2H2-type" evidence="12">
    <location>
        <begin position="310"/>
        <end position="337"/>
    </location>
</feature>
<feature type="compositionally biased region" description="Polar residues" evidence="11">
    <location>
        <begin position="350"/>
        <end position="360"/>
    </location>
</feature>
<dbReference type="PROSITE" id="PS00028">
    <property type="entry name" value="ZINC_FINGER_C2H2_1"/>
    <property type="match status" value="6"/>
</dbReference>
<evidence type="ECO:0000256" key="2">
    <source>
        <dbReference type="ARBA" id="ARBA00022723"/>
    </source>
</evidence>
<dbReference type="FunFam" id="3.30.160.60:FF:000060">
    <property type="entry name" value="zinc finger protein 436"/>
    <property type="match status" value="1"/>
</dbReference>
<evidence type="ECO:0000256" key="1">
    <source>
        <dbReference type="ARBA" id="ARBA00004123"/>
    </source>
</evidence>
<accession>A0A2I4BH50</accession>
<dbReference type="FunFam" id="3.30.160.60:FF:000264">
    <property type="entry name" value="Zinc finger protein 236"/>
    <property type="match status" value="1"/>
</dbReference>
<feature type="compositionally biased region" description="Basic and acidic residues" evidence="11">
    <location>
        <begin position="383"/>
        <end position="392"/>
    </location>
</feature>
<dbReference type="RefSeq" id="XP_013867069.1">
    <property type="nucleotide sequence ID" value="XM_014011615.1"/>
</dbReference>
<dbReference type="GO" id="GO:0005634">
    <property type="term" value="C:nucleus"/>
    <property type="evidence" value="ECO:0007669"/>
    <property type="project" value="UniProtKB-SubCell"/>
</dbReference>
<keyword evidence="5" id="KW-0862">Zinc</keyword>
<feature type="compositionally biased region" description="Basic and acidic residues" evidence="11">
    <location>
        <begin position="365"/>
        <end position="374"/>
    </location>
</feature>
<keyword evidence="8" id="KW-0804">Transcription</keyword>
<dbReference type="AlphaFoldDB" id="A0A2I4BH50"/>
<evidence type="ECO:0000256" key="7">
    <source>
        <dbReference type="ARBA" id="ARBA00023125"/>
    </source>
</evidence>
<organism evidence="13 14">
    <name type="scientific">Austrofundulus limnaeus</name>
    <name type="common">Annual killifish</name>
    <dbReference type="NCBI Taxonomy" id="52670"/>
    <lineage>
        <taxon>Eukaryota</taxon>
        <taxon>Metazoa</taxon>
        <taxon>Chordata</taxon>
        <taxon>Craniata</taxon>
        <taxon>Vertebrata</taxon>
        <taxon>Euteleostomi</taxon>
        <taxon>Actinopterygii</taxon>
        <taxon>Neopterygii</taxon>
        <taxon>Teleostei</taxon>
        <taxon>Neoteleostei</taxon>
        <taxon>Acanthomorphata</taxon>
        <taxon>Ovalentaria</taxon>
        <taxon>Atherinomorphae</taxon>
        <taxon>Cyprinodontiformes</taxon>
        <taxon>Rivulidae</taxon>
        <taxon>Austrofundulus</taxon>
    </lineage>
</organism>
<sequence length="410" mass="47356">MDSEANDVQQLLVVKGEFPPEQQNRFPSLDQEDQIPPQIKQEQEEADVTEFIFRPVSVKSEDDEEKPQYLFPSETVKNRHFVGPELHQVQYLESDFKDKTSDSSETDVSDGNWEKSNEPQSGLNSVKNNQVPVSETKCESSKNIYSCTKCGKTFTRKSSLVRHNRIHTGEKPFSCPDCKATFAFKYHLVQHMSVHTRQESYSCTVCGKTFNRKKCLISHMSRHTKPNNCPVCGRGFAHRSSLTSHRRLHTGEKPFSCSVCRAAFSWKQSLEFHMKTHSGEKPFTCPVCQAAFKWRATFDRHRRTRCGKPFSCSVCKAAFRKKMHYMVHTMSHKDIQQLLVSKPKFPPEQQKWSSKPNQGEQKPLQIKEKHKEVDITISSVSVKFEDNEEKPQSSEFNHTQENQDFVEQEP</sequence>
<feature type="compositionally biased region" description="Polar residues" evidence="11">
    <location>
        <begin position="118"/>
        <end position="129"/>
    </location>
</feature>
<dbReference type="PANTHER" id="PTHR24390">
    <property type="entry name" value="ZINC FINGER PROTEIN"/>
    <property type="match status" value="1"/>
</dbReference>
<gene>
    <name evidence="14" type="primary">LOC106519800</name>
</gene>
<keyword evidence="2" id="KW-0479">Metal-binding</keyword>
<evidence type="ECO:0000256" key="3">
    <source>
        <dbReference type="ARBA" id="ARBA00022737"/>
    </source>
</evidence>
<dbReference type="InterPro" id="IPR036236">
    <property type="entry name" value="Znf_C2H2_sf"/>
</dbReference>
<dbReference type="FunFam" id="3.30.160.60:FF:000202">
    <property type="entry name" value="Zinc finger protein 574"/>
    <property type="match status" value="1"/>
</dbReference>
<evidence type="ECO:0000256" key="10">
    <source>
        <dbReference type="PROSITE-ProRule" id="PRU00042"/>
    </source>
</evidence>
<keyword evidence="3" id="KW-0677">Repeat</keyword>
<feature type="non-terminal residue" evidence="14">
    <location>
        <position position="410"/>
    </location>
</feature>
<feature type="domain" description="C2H2-type" evidence="12">
    <location>
        <begin position="283"/>
        <end position="310"/>
    </location>
</feature>
<feature type="region of interest" description="Disordered" evidence="11">
    <location>
        <begin position="95"/>
        <end position="129"/>
    </location>
</feature>
<evidence type="ECO:0000256" key="4">
    <source>
        <dbReference type="ARBA" id="ARBA00022771"/>
    </source>
</evidence>
<evidence type="ECO:0000256" key="5">
    <source>
        <dbReference type="ARBA" id="ARBA00022833"/>
    </source>
</evidence>
<dbReference type="Pfam" id="PF13912">
    <property type="entry name" value="zf-C2H2_6"/>
    <property type="match status" value="1"/>
</dbReference>
<dbReference type="Gene3D" id="3.30.160.60">
    <property type="entry name" value="Classic Zinc Finger"/>
    <property type="match status" value="6"/>
</dbReference>
<evidence type="ECO:0000256" key="6">
    <source>
        <dbReference type="ARBA" id="ARBA00023015"/>
    </source>
</evidence>
<dbReference type="FunFam" id="3.30.160.60:FF:000100">
    <property type="entry name" value="Zinc finger 45-like"/>
    <property type="match status" value="1"/>
</dbReference>
<dbReference type="OrthoDB" id="6077919at2759"/>
<dbReference type="GO" id="GO:0008270">
    <property type="term" value="F:zinc ion binding"/>
    <property type="evidence" value="ECO:0007669"/>
    <property type="project" value="UniProtKB-KW"/>
</dbReference>
<feature type="domain" description="C2H2-type" evidence="12">
    <location>
        <begin position="227"/>
        <end position="254"/>
    </location>
</feature>
<proteinExistence type="predicted"/>
<dbReference type="Proteomes" id="UP000192220">
    <property type="component" value="Unplaced"/>
</dbReference>
<comment type="subcellular location">
    <subcellularLocation>
        <location evidence="1">Nucleus</location>
    </subcellularLocation>
</comment>
<dbReference type="GO" id="GO:0032502">
    <property type="term" value="P:developmental process"/>
    <property type="evidence" value="ECO:0007669"/>
    <property type="project" value="UniProtKB-ARBA"/>
</dbReference>
<dbReference type="GeneID" id="106519800"/>
<keyword evidence="6" id="KW-0805">Transcription regulation</keyword>
<dbReference type="PROSITE" id="PS50157">
    <property type="entry name" value="ZINC_FINGER_C2H2_2"/>
    <property type="match status" value="7"/>
</dbReference>
<dbReference type="InterPro" id="IPR013087">
    <property type="entry name" value="Znf_C2H2_type"/>
</dbReference>
<dbReference type="SUPFAM" id="SSF57667">
    <property type="entry name" value="beta-beta-alpha zinc fingers"/>
    <property type="match status" value="4"/>
</dbReference>
<dbReference type="Pfam" id="PF00096">
    <property type="entry name" value="zf-C2H2"/>
    <property type="match status" value="4"/>
</dbReference>
<protein>
    <submittedName>
        <fullName evidence="14">Zinc finger protein 572</fullName>
    </submittedName>
</protein>
<dbReference type="PANTHER" id="PTHR24390:SF159">
    <property type="entry name" value="GROWTH FACTOR INDEPENDENT 1 TRANSCRIPTIONAL REPRESSOR"/>
    <property type="match status" value="1"/>
</dbReference>
<dbReference type="InParanoid" id="A0A2I4BH50"/>
<name>A0A2I4BH50_AUSLI</name>
<evidence type="ECO:0000256" key="8">
    <source>
        <dbReference type="ARBA" id="ARBA00023163"/>
    </source>
</evidence>
<dbReference type="GO" id="GO:0003700">
    <property type="term" value="F:DNA-binding transcription factor activity"/>
    <property type="evidence" value="ECO:0007669"/>
    <property type="project" value="TreeGrafter"/>
</dbReference>
<feature type="domain" description="C2H2-type" evidence="12">
    <location>
        <begin position="255"/>
        <end position="282"/>
    </location>
</feature>
<keyword evidence="4 10" id="KW-0863">Zinc-finger</keyword>
<dbReference type="GO" id="GO:0000978">
    <property type="term" value="F:RNA polymerase II cis-regulatory region sequence-specific DNA binding"/>
    <property type="evidence" value="ECO:0007669"/>
    <property type="project" value="TreeGrafter"/>
</dbReference>
<evidence type="ECO:0000313" key="14">
    <source>
        <dbReference type="RefSeq" id="XP_013867069.1"/>
    </source>
</evidence>
<dbReference type="KEGG" id="alim:106519800"/>
<feature type="region of interest" description="Disordered" evidence="11">
    <location>
        <begin position="346"/>
        <end position="410"/>
    </location>
</feature>
<feature type="compositionally biased region" description="Polar residues" evidence="11">
    <location>
        <begin position="393"/>
        <end position="403"/>
    </location>
</feature>